<gene>
    <name evidence="1" type="ORF">SPSIL_043020</name>
</gene>
<dbReference type="Proteomes" id="UP000216752">
    <property type="component" value="Chromosome"/>
</dbReference>
<dbReference type="EMBL" id="CP155573">
    <property type="protein sequence ID" value="XFO68082.1"/>
    <property type="molecule type" value="Genomic_DNA"/>
</dbReference>
<proteinExistence type="predicted"/>
<accession>A0ABZ3IRL3</accession>
<organism evidence="1 2">
    <name type="scientific">Sporomusa silvacetica DSM 10669</name>
    <dbReference type="NCBI Taxonomy" id="1123289"/>
    <lineage>
        <taxon>Bacteria</taxon>
        <taxon>Bacillati</taxon>
        <taxon>Bacillota</taxon>
        <taxon>Negativicutes</taxon>
        <taxon>Selenomonadales</taxon>
        <taxon>Sporomusaceae</taxon>
        <taxon>Sporomusa</taxon>
    </lineage>
</organism>
<dbReference type="RefSeq" id="WP_169717686.1">
    <property type="nucleotide sequence ID" value="NZ_CP155573.1"/>
</dbReference>
<evidence type="ECO:0000313" key="2">
    <source>
        <dbReference type="Proteomes" id="UP000216752"/>
    </source>
</evidence>
<dbReference type="SUPFAM" id="SSF53756">
    <property type="entry name" value="UDP-Glycosyltransferase/glycogen phosphorylase"/>
    <property type="match status" value="1"/>
</dbReference>
<evidence type="ECO:0000313" key="1">
    <source>
        <dbReference type="EMBL" id="XFO68082.1"/>
    </source>
</evidence>
<name>A0ABZ3IRL3_9FIRM</name>
<dbReference type="CDD" id="cd16438">
    <property type="entry name" value="beta_Kdo_transferase_KpsS_like"/>
    <property type="match status" value="1"/>
</dbReference>
<protein>
    <recommendedName>
        <fullName evidence="3">Capsule polysaccharide biosynthesis protein</fullName>
    </recommendedName>
</protein>
<dbReference type="InterPro" id="IPR007833">
    <property type="entry name" value="Capsule_polysaccharide_synth"/>
</dbReference>
<dbReference type="InterPro" id="IPR043148">
    <property type="entry name" value="TagF_C"/>
</dbReference>
<dbReference type="Gene3D" id="3.40.50.12580">
    <property type="match status" value="1"/>
</dbReference>
<sequence length="415" mass="47141">MIYIADLKKRILFISLNGHQRRYFHEVGNFLTDSYHQIYHVDYSSATVADIVTRASLETLSAELGITKQDIEEIIAFLLIKGQYRNFGIIRRYLHNRSVLEAQAYGALRFFCDYIKKHNIDLVCVWNGTLVPLASATRVARILGRKTLFFENGCLPGTTTVDAKGVNYASSLVGKSRSFYDDVQIEPEKLRQLYEVRPAIRALKTKWYQKFTKNKKQGQTEDVQLPAKYIFVPFQVHDDTQVLLNSPKVKTMAELLAYVVPAIERHNREANDTIKLVVKEHPSDFGRISYDAVREKYQDSGIIFLRYYPTPQLIKSSAGIITINSSVGIEALVQHKPIITMGNAFYNVPGLTVNASDPDNLAAALSVVNQQPDDILIDKFLYYLRYHYLAEGSWRQPDAVHLGSVKEKIAAVLAE</sequence>
<dbReference type="Pfam" id="PF05159">
    <property type="entry name" value="Capsule_synth"/>
    <property type="match status" value="1"/>
</dbReference>
<keyword evidence="2" id="KW-1185">Reference proteome</keyword>
<reference evidence="1" key="1">
    <citation type="submission" date="2024-05" db="EMBL/GenBank/DDBJ databases">
        <title>Isolation and characterization of Sporomusa carbonis sp. nov., a carboxydotrophic hydrogenogen in the genus of Sporomusa isolated from a charcoal burning pile.</title>
        <authorList>
            <person name="Boeer T."/>
            <person name="Rosenbaum F."/>
            <person name="Eysell L."/>
            <person name="Mueller V."/>
            <person name="Daniel R."/>
            <person name="Poehlein A."/>
        </authorList>
    </citation>
    <scope>NUCLEOTIDE SEQUENCE [LARGE SCALE GENOMIC DNA]</scope>
    <source>
        <strain evidence="1">DSM 10669</strain>
    </source>
</reference>
<evidence type="ECO:0008006" key="3">
    <source>
        <dbReference type="Google" id="ProtNLM"/>
    </source>
</evidence>